<reference evidence="1 2" key="1">
    <citation type="submission" date="2017-06" db="EMBL/GenBank/DDBJ databases">
        <title>Genome Sequencing of the methanotroph Methylovulum psychrotolerants str. HV10-M2 isolated from a high-altitude environment.</title>
        <authorList>
            <person name="Mateos-Rivera A."/>
        </authorList>
    </citation>
    <scope>NUCLEOTIDE SEQUENCE [LARGE SCALE GENOMIC DNA]</scope>
    <source>
        <strain evidence="1 2">HV10_M2</strain>
    </source>
</reference>
<evidence type="ECO:0000313" key="1">
    <source>
        <dbReference type="EMBL" id="ASF47905.1"/>
    </source>
</evidence>
<dbReference type="KEGG" id="mpsy:CEK71_18555"/>
<name>A0A1Z4C323_9GAMM</name>
<dbReference type="AlphaFoldDB" id="A0A1Z4C323"/>
<keyword evidence="2" id="KW-1185">Reference proteome</keyword>
<dbReference type="EMBL" id="CP022129">
    <property type="protein sequence ID" value="ASF47905.1"/>
    <property type="molecule type" value="Genomic_DNA"/>
</dbReference>
<proteinExistence type="predicted"/>
<evidence type="ECO:0000313" key="2">
    <source>
        <dbReference type="Proteomes" id="UP000197019"/>
    </source>
</evidence>
<dbReference type="Proteomes" id="UP000197019">
    <property type="component" value="Chromosome"/>
</dbReference>
<gene>
    <name evidence="1" type="ORF">CEK71_18555</name>
</gene>
<dbReference type="RefSeq" id="WP_088620775.1">
    <property type="nucleotide sequence ID" value="NZ_CP022129.1"/>
</dbReference>
<sequence>MAFANEYLTDEQERKKYGSAYVTIDRERDAWLTRSGGGGEMPKFVELHWKNEEIKMHAYDQAKKNAEGTYDIAWRVAKMRIPEKLERYRQDILEMVREALIRHKDRGCIKWDQQIKTVHVEFNDRIINYNPGDIIWM</sequence>
<accession>A0A1Z4C323</accession>
<protein>
    <submittedName>
        <fullName evidence="1">Uncharacterized protein</fullName>
    </submittedName>
</protein>
<organism evidence="1 2">
    <name type="scientific">Methylovulum psychrotolerans</name>
    <dbReference type="NCBI Taxonomy" id="1704499"/>
    <lineage>
        <taxon>Bacteria</taxon>
        <taxon>Pseudomonadati</taxon>
        <taxon>Pseudomonadota</taxon>
        <taxon>Gammaproteobacteria</taxon>
        <taxon>Methylococcales</taxon>
        <taxon>Methylococcaceae</taxon>
        <taxon>Methylovulum</taxon>
    </lineage>
</organism>